<dbReference type="PANTHER" id="PTHR10704">
    <property type="entry name" value="CARBOHYDRATE SULFOTRANSFERASE"/>
    <property type="match status" value="1"/>
</dbReference>
<dbReference type="PANTHER" id="PTHR10704:SF44">
    <property type="entry name" value="LD35051P-RELATED"/>
    <property type="match status" value="1"/>
</dbReference>
<name>A0AAD9JLP2_9ANNE</name>
<dbReference type="GO" id="GO:0006790">
    <property type="term" value="P:sulfur compound metabolic process"/>
    <property type="evidence" value="ECO:0007669"/>
    <property type="project" value="TreeGrafter"/>
</dbReference>
<organism evidence="1 2">
    <name type="scientific">Paralvinella palmiformis</name>
    <dbReference type="NCBI Taxonomy" id="53620"/>
    <lineage>
        <taxon>Eukaryota</taxon>
        <taxon>Metazoa</taxon>
        <taxon>Spiralia</taxon>
        <taxon>Lophotrochozoa</taxon>
        <taxon>Annelida</taxon>
        <taxon>Polychaeta</taxon>
        <taxon>Sedentaria</taxon>
        <taxon>Canalipalpata</taxon>
        <taxon>Terebellida</taxon>
        <taxon>Terebelliformia</taxon>
        <taxon>Alvinellidae</taxon>
        <taxon>Paralvinella</taxon>
    </lineage>
</organism>
<dbReference type="InterPro" id="IPR051135">
    <property type="entry name" value="Gal/GlcNAc/GalNAc_ST"/>
</dbReference>
<evidence type="ECO:0000313" key="1">
    <source>
        <dbReference type="EMBL" id="KAK2155509.1"/>
    </source>
</evidence>
<dbReference type="SUPFAM" id="SSF52540">
    <property type="entry name" value="P-loop containing nucleoside triphosphate hydrolases"/>
    <property type="match status" value="1"/>
</dbReference>
<reference evidence="1" key="1">
    <citation type="journal article" date="2023" name="Mol. Biol. Evol.">
        <title>Third-Generation Sequencing Reveals the Adaptive Role of the Epigenome in Three Deep-Sea Polychaetes.</title>
        <authorList>
            <person name="Perez M."/>
            <person name="Aroh O."/>
            <person name="Sun Y."/>
            <person name="Lan Y."/>
            <person name="Juniper S.K."/>
            <person name="Young C.R."/>
            <person name="Angers B."/>
            <person name="Qian P.Y."/>
        </authorList>
    </citation>
    <scope>NUCLEOTIDE SEQUENCE</scope>
    <source>
        <strain evidence="1">P08H-3</strain>
    </source>
</reference>
<dbReference type="Gene3D" id="3.40.50.300">
    <property type="entry name" value="P-loop containing nucleotide triphosphate hydrolases"/>
    <property type="match status" value="1"/>
</dbReference>
<protein>
    <recommendedName>
        <fullName evidence="3">Sulfotransferase</fullName>
    </recommendedName>
</protein>
<dbReference type="Proteomes" id="UP001208570">
    <property type="component" value="Unassembled WGS sequence"/>
</dbReference>
<proteinExistence type="predicted"/>
<dbReference type="InterPro" id="IPR027417">
    <property type="entry name" value="P-loop_NTPase"/>
</dbReference>
<keyword evidence="2" id="KW-1185">Reference proteome</keyword>
<dbReference type="AlphaFoldDB" id="A0AAD9JLP2"/>
<dbReference type="EMBL" id="JAODUP010000238">
    <property type="protein sequence ID" value="KAK2155509.1"/>
    <property type="molecule type" value="Genomic_DNA"/>
</dbReference>
<sequence>MFFHLILQNELEKGKPVKLFLFSYMRGGSSIAGELFNCDLSATMWYEPGDAFFSSYYGLYHENLPQHDLYFKNMTRRKLKSNELDAMANFYNNIFSCNYEELPPEAMAHYFLTESTAMDGYVNCMRGKRTRNININSCNKHTQSFCSRNMVETSLGAQCHSTLAAVRAIVQIHPDVRNESDLFNLIKNETDLINSSLIEPNQLIQFVRQALCVETMRSDNGKCISGAKRKCHRDKLRVVQVNRMKMEDLEPLIRDNPDSYVIHYTRDPRAVALSRYNTGVLIFDKANRSIVNEAQFICLRMREDIRQRIILEKKYPGVITHLTYERLALDPKGAAKTIYGLFNGTYPKKWNQFVAQHMYGHLESNGFGITVKNATKTANKWKLKIHKSQINRINHFCKDVIIDLGYQL</sequence>
<dbReference type="Pfam" id="PF13469">
    <property type="entry name" value="Sulfotransfer_3"/>
    <property type="match status" value="1"/>
</dbReference>
<evidence type="ECO:0000313" key="2">
    <source>
        <dbReference type="Proteomes" id="UP001208570"/>
    </source>
</evidence>
<accession>A0AAD9JLP2</accession>
<dbReference type="GO" id="GO:0006044">
    <property type="term" value="P:N-acetylglucosamine metabolic process"/>
    <property type="evidence" value="ECO:0007669"/>
    <property type="project" value="TreeGrafter"/>
</dbReference>
<evidence type="ECO:0008006" key="3">
    <source>
        <dbReference type="Google" id="ProtNLM"/>
    </source>
</evidence>
<gene>
    <name evidence="1" type="ORF">LSH36_238g03056</name>
</gene>
<comment type="caution">
    <text evidence="1">The sequence shown here is derived from an EMBL/GenBank/DDBJ whole genome shotgun (WGS) entry which is preliminary data.</text>
</comment>
<dbReference type="GO" id="GO:0001517">
    <property type="term" value="F:N-acetylglucosamine 6-O-sulfotransferase activity"/>
    <property type="evidence" value="ECO:0007669"/>
    <property type="project" value="TreeGrafter"/>
</dbReference>